<evidence type="ECO:0000313" key="1">
    <source>
        <dbReference type="EMBL" id="EKG21549.1"/>
    </source>
</evidence>
<comment type="caution">
    <text evidence="1">The sequence shown here is derived from an EMBL/GenBank/DDBJ whole genome shotgun (WGS) entry which is preliminary data.</text>
</comment>
<reference evidence="1 2" key="1">
    <citation type="journal article" date="2012" name="BMC Genomics">
        <title>Tools to kill: Genome of one of the most destructive plant pathogenic fungi Macrophomina phaseolina.</title>
        <authorList>
            <person name="Islam M.S."/>
            <person name="Haque M.S."/>
            <person name="Islam M.M."/>
            <person name="Emdad E.M."/>
            <person name="Halim A."/>
            <person name="Hossen Q.M.M."/>
            <person name="Hossain M.Z."/>
            <person name="Ahmed B."/>
            <person name="Rahim S."/>
            <person name="Rahman M.S."/>
            <person name="Alam M.M."/>
            <person name="Hou S."/>
            <person name="Wan X."/>
            <person name="Saito J.A."/>
            <person name="Alam M."/>
        </authorList>
    </citation>
    <scope>NUCLEOTIDE SEQUENCE [LARGE SCALE GENOMIC DNA]</scope>
    <source>
        <strain evidence="1 2">MS6</strain>
    </source>
</reference>
<organism evidence="1 2">
    <name type="scientific">Macrophomina phaseolina (strain MS6)</name>
    <name type="common">Charcoal rot fungus</name>
    <dbReference type="NCBI Taxonomy" id="1126212"/>
    <lineage>
        <taxon>Eukaryota</taxon>
        <taxon>Fungi</taxon>
        <taxon>Dikarya</taxon>
        <taxon>Ascomycota</taxon>
        <taxon>Pezizomycotina</taxon>
        <taxon>Dothideomycetes</taxon>
        <taxon>Dothideomycetes incertae sedis</taxon>
        <taxon>Botryosphaeriales</taxon>
        <taxon>Botryosphaeriaceae</taxon>
        <taxon>Macrophomina</taxon>
    </lineage>
</organism>
<dbReference type="InParanoid" id="K2SGL7"/>
<dbReference type="AlphaFoldDB" id="K2SGL7"/>
<gene>
    <name evidence="1" type="ORF">MPH_01143</name>
</gene>
<evidence type="ECO:0000313" key="2">
    <source>
        <dbReference type="Proteomes" id="UP000007129"/>
    </source>
</evidence>
<sequence>MADEPNAAVAFEADTGMSESLTIADSSPPEATKVHHYCRAFGTSPSHSPQSFFPSYFCKSSRLNHIFTSIKLVSGEVFTAYTDPLTYWSPKTRVLLEGGTNG</sequence>
<accession>K2SGL7</accession>
<dbReference type="VEuPathDB" id="FungiDB:MPH_01143"/>
<protein>
    <submittedName>
        <fullName evidence="1">Uncharacterized protein</fullName>
    </submittedName>
</protein>
<name>K2SGL7_MACPH</name>
<dbReference type="HOGENOM" id="CLU_2277997_0_0_1"/>
<proteinExistence type="predicted"/>
<dbReference type="Proteomes" id="UP000007129">
    <property type="component" value="Unassembled WGS sequence"/>
</dbReference>
<dbReference type="EMBL" id="AHHD01000047">
    <property type="protein sequence ID" value="EKG21549.1"/>
    <property type="molecule type" value="Genomic_DNA"/>
</dbReference>